<dbReference type="GO" id="GO:0043565">
    <property type="term" value="F:sequence-specific DNA binding"/>
    <property type="evidence" value="ECO:0007669"/>
    <property type="project" value="TreeGrafter"/>
</dbReference>
<keyword evidence="3" id="KW-1185">Reference proteome</keyword>
<feature type="compositionally biased region" description="Basic and acidic residues" evidence="1">
    <location>
        <begin position="306"/>
        <end position="322"/>
    </location>
</feature>
<dbReference type="GO" id="GO:0019185">
    <property type="term" value="C:snRNA-activating protein complex"/>
    <property type="evidence" value="ECO:0007669"/>
    <property type="project" value="TreeGrafter"/>
</dbReference>
<feature type="compositionally biased region" description="Basic residues" evidence="1">
    <location>
        <begin position="377"/>
        <end position="389"/>
    </location>
</feature>
<evidence type="ECO:0000313" key="3">
    <source>
        <dbReference type="Proteomes" id="UP000054495"/>
    </source>
</evidence>
<dbReference type="GO" id="GO:0042795">
    <property type="term" value="P:snRNA transcription by RNA polymerase II"/>
    <property type="evidence" value="ECO:0007669"/>
    <property type="project" value="TreeGrafter"/>
</dbReference>
<gene>
    <name evidence="2" type="ORF">ANCCEY_13790</name>
</gene>
<dbReference type="Proteomes" id="UP000054495">
    <property type="component" value="Unassembled WGS sequence"/>
</dbReference>
<dbReference type="EMBL" id="KE125774">
    <property type="protein sequence ID" value="EPB67122.1"/>
    <property type="molecule type" value="Genomic_DNA"/>
</dbReference>
<reference evidence="2 3" key="1">
    <citation type="submission" date="2013-05" db="EMBL/GenBank/DDBJ databases">
        <title>Draft genome of the parasitic nematode Anyclostoma ceylanicum.</title>
        <authorList>
            <person name="Mitreva M."/>
        </authorList>
    </citation>
    <scope>NUCLEOTIDE SEQUENCE [LARGE SCALE GENOMIC DNA]</scope>
</reference>
<dbReference type="PANTHER" id="PTHR15131:SF3">
    <property type="entry name" value="SNRNA-ACTIVATING PROTEIN COMPLEX SUBUNIT 1"/>
    <property type="match status" value="1"/>
</dbReference>
<dbReference type="AlphaFoldDB" id="A0A0D6LHJ4"/>
<evidence type="ECO:0000256" key="1">
    <source>
        <dbReference type="SAM" id="MobiDB-lite"/>
    </source>
</evidence>
<accession>A0A0D6LHJ4</accession>
<organism evidence="2 3">
    <name type="scientific">Ancylostoma ceylanicum</name>
    <dbReference type="NCBI Taxonomy" id="53326"/>
    <lineage>
        <taxon>Eukaryota</taxon>
        <taxon>Metazoa</taxon>
        <taxon>Ecdysozoa</taxon>
        <taxon>Nematoda</taxon>
        <taxon>Chromadorea</taxon>
        <taxon>Rhabditida</taxon>
        <taxon>Rhabditina</taxon>
        <taxon>Rhabditomorpha</taxon>
        <taxon>Strongyloidea</taxon>
        <taxon>Ancylostomatidae</taxon>
        <taxon>Ancylostomatinae</taxon>
        <taxon>Ancylostoma</taxon>
    </lineage>
</organism>
<proteinExistence type="predicted"/>
<feature type="region of interest" description="Disordered" evidence="1">
    <location>
        <begin position="289"/>
        <end position="396"/>
    </location>
</feature>
<dbReference type="PANTHER" id="PTHR15131">
    <property type="entry name" value="SMALL NUCLEAR RNA ACTIVATING COMPLEX, POLYPEPTIDE 1"/>
    <property type="match status" value="1"/>
</dbReference>
<dbReference type="GO" id="GO:0042796">
    <property type="term" value="P:snRNA transcription by RNA polymerase III"/>
    <property type="evidence" value="ECO:0007669"/>
    <property type="project" value="TreeGrafter"/>
</dbReference>
<dbReference type="InterPro" id="IPR019188">
    <property type="entry name" value="SNAPC1"/>
</dbReference>
<name>A0A0D6LHJ4_9BILA</name>
<protein>
    <submittedName>
        <fullName evidence="2">Uncharacterized protein</fullName>
    </submittedName>
</protein>
<dbReference type="Pfam" id="PF09808">
    <property type="entry name" value="SNAPC1"/>
    <property type="match status" value="1"/>
</dbReference>
<sequence>MHRIETVVPGVCEAIGEDLQVLLKEFEKKQSLRFKKFLEVAIDFDLQNVYAGRLNLAEYVEVVLFAENFLKSAFIYASPGNPSAPRNIVERVFGIYSTYFLYCAQATDYHVKIHTTVDDIRDLLDFVKTVLLPQRHLDTVGCVYKLVYDNAFTVAAFQKDVRFDPICHRRWDSTADRDGKDPEDKTYAKEALMRSSSLQTMVRVQQEIKQRAAAIPNIAVSNLVEESEDFIKRIEKHLAELHTRINEVDHPAEIAEDEHKAVAKTEPYEEDEAVSRISLREKAYYSSVATGKGRNSAHWNGENTDESTRTDDESLRAVKEEQCSQTEPIAMTSAKKRGKVIKTSQSSGAKVPKRQVRKAAGSDEGSTTEPSTQSTKKGSRKRTRKLKKKQSADDVADRVGERFSDEFLKMDAENFDDDCRLSVKPKLDADFEAAVRLPKRD</sequence>
<evidence type="ECO:0000313" key="2">
    <source>
        <dbReference type="EMBL" id="EPB67122.1"/>
    </source>
</evidence>